<feature type="signal peptide" evidence="1">
    <location>
        <begin position="1"/>
        <end position="20"/>
    </location>
</feature>
<reference evidence="2 3" key="1">
    <citation type="submission" date="2020-08" db="EMBL/GenBank/DDBJ databases">
        <title>Genomic Encyclopedia of Type Strains, Phase IV (KMG-IV): sequencing the most valuable type-strain genomes for metagenomic binning, comparative biology and taxonomic classification.</title>
        <authorList>
            <person name="Goeker M."/>
        </authorList>
    </citation>
    <scope>NUCLEOTIDE SEQUENCE [LARGE SCALE GENOMIC DNA]</scope>
    <source>
        <strain evidence="2 3">DSM 29007</strain>
    </source>
</reference>
<comment type="caution">
    <text evidence="2">The sequence shown here is derived from an EMBL/GenBank/DDBJ whole genome shotgun (WGS) entry which is preliminary data.</text>
</comment>
<sequence>MKSLVIGLALALALVRPLAAQPFLSDAPGPIPTGSGLVGMAFRDVENAIFGRSDNTTIFRTRGVANAIGRQAAILCGQMGEDSLPHPRGLPAAMRVSAAAQDTARQLLCAPDPDCFAAPWIVAELRGGAAGMDGDAASRLVRALRGLFVEPMVTQDERGRRIVGTRWLAAMRAYDEYLEEAPEAVLADPPGVLTAIGIALARMVDVGVEASGR</sequence>
<name>A0A841GW70_9BACT</name>
<proteinExistence type="predicted"/>
<organism evidence="2 3">
    <name type="scientific">Longimicrobium terrae</name>
    <dbReference type="NCBI Taxonomy" id="1639882"/>
    <lineage>
        <taxon>Bacteria</taxon>
        <taxon>Pseudomonadati</taxon>
        <taxon>Gemmatimonadota</taxon>
        <taxon>Longimicrobiia</taxon>
        <taxon>Longimicrobiales</taxon>
        <taxon>Longimicrobiaceae</taxon>
        <taxon>Longimicrobium</taxon>
    </lineage>
</organism>
<dbReference type="EMBL" id="JACHIA010000001">
    <property type="protein sequence ID" value="MBB6068406.1"/>
    <property type="molecule type" value="Genomic_DNA"/>
</dbReference>
<dbReference type="RefSeq" id="WP_170039282.1">
    <property type="nucleotide sequence ID" value="NZ_JABDTL010000002.1"/>
</dbReference>
<evidence type="ECO:0000256" key="1">
    <source>
        <dbReference type="SAM" id="SignalP"/>
    </source>
</evidence>
<evidence type="ECO:0000313" key="2">
    <source>
        <dbReference type="EMBL" id="MBB6068406.1"/>
    </source>
</evidence>
<protein>
    <submittedName>
        <fullName evidence="2">Uncharacterized protein</fullName>
    </submittedName>
</protein>
<dbReference type="AlphaFoldDB" id="A0A841GW70"/>
<keyword evidence="3" id="KW-1185">Reference proteome</keyword>
<dbReference type="Proteomes" id="UP000582837">
    <property type="component" value="Unassembled WGS sequence"/>
</dbReference>
<feature type="chain" id="PRO_5032524407" evidence="1">
    <location>
        <begin position="21"/>
        <end position="213"/>
    </location>
</feature>
<gene>
    <name evidence="2" type="ORF">HNQ61_000017</name>
</gene>
<accession>A0A841GW70</accession>
<evidence type="ECO:0000313" key="3">
    <source>
        <dbReference type="Proteomes" id="UP000582837"/>
    </source>
</evidence>
<keyword evidence="1" id="KW-0732">Signal</keyword>